<dbReference type="EMBL" id="LAZR01012024">
    <property type="protein sequence ID" value="KKM46869.1"/>
    <property type="molecule type" value="Genomic_DNA"/>
</dbReference>
<name>A0A0F9J906_9ZZZZ</name>
<gene>
    <name evidence="1" type="ORF">LCGC14_1559220</name>
</gene>
<protein>
    <submittedName>
        <fullName evidence="1">Uncharacterized protein</fullName>
    </submittedName>
</protein>
<comment type="caution">
    <text evidence="1">The sequence shown here is derived from an EMBL/GenBank/DDBJ whole genome shotgun (WGS) entry which is preliminary data.</text>
</comment>
<reference evidence="1" key="1">
    <citation type="journal article" date="2015" name="Nature">
        <title>Complex archaea that bridge the gap between prokaryotes and eukaryotes.</title>
        <authorList>
            <person name="Spang A."/>
            <person name="Saw J.H."/>
            <person name="Jorgensen S.L."/>
            <person name="Zaremba-Niedzwiedzka K."/>
            <person name="Martijn J."/>
            <person name="Lind A.E."/>
            <person name="van Eijk R."/>
            <person name="Schleper C."/>
            <person name="Guy L."/>
            <person name="Ettema T.J."/>
        </authorList>
    </citation>
    <scope>NUCLEOTIDE SEQUENCE</scope>
</reference>
<evidence type="ECO:0000313" key="1">
    <source>
        <dbReference type="EMBL" id="KKM46869.1"/>
    </source>
</evidence>
<proteinExistence type="predicted"/>
<accession>A0A0F9J906</accession>
<sequence>MSDYIVGYMAVNVHDWKIGDPVYVNHSSAGHVMMLTNDKCCNLREEYNKLSTPIKKKIIALMRIAGSGIKVDWSE</sequence>
<dbReference type="AlphaFoldDB" id="A0A0F9J906"/>
<organism evidence="1">
    <name type="scientific">marine sediment metagenome</name>
    <dbReference type="NCBI Taxonomy" id="412755"/>
    <lineage>
        <taxon>unclassified sequences</taxon>
        <taxon>metagenomes</taxon>
        <taxon>ecological metagenomes</taxon>
    </lineage>
</organism>